<dbReference type="SUPFAM" id="SSF53474">
    <property type="entry name" value="alpha/beta-Hydrolases"/>
    <property type="match status" value="1"/>
</dbReference>
<name>A0ABP7ET45_9ACTN</name>
<dbReference type="Gene3D" id="3.40.50.1820">
    <property type="entry name" value="alpha/beta hydrolase"/>
    <property type="match status" value="1"/>
</dbReference>
<dbReference type="EMBL" id="BAABEP010000011">
    <property type="protein sequence ID" value="GAA3723880.1"/>
    <property type="molecule type" value="Genomic_DNA"/>
</dbReference>
<comment type="similarity">
    <text evidence="1">Belongs to the thioesterase family.</text>
</comment>
<dbReference type="PANTHER" id="PTHR11487:SF0">
    <property type="entry name" value="S-ACYL FATTY ACID SYNTHASE THIOESTERASE, MEDIUM CHAIN"/>
    <property type="match status" value="1"/>
</dbReference>
<comment type="caution">
    <text evidence="5">The sequence shown here is derived from an EMBL/GenBank/DDBJ whole genome shotgun (WGS) entry which is preliminary data.</text>
</comment>
<dbReference type="InterPro" id="IPR020802">
    <property type="entry name" value="TesA-like"/>
</dbReference>
<evidence type="ECO:0000256" key="2">
    <source>
        <dbReference type="ARBA" id="ARBA00022801"/>
    </source>
</evidence>
<dbReference type="InterPro" id="IPR001031">
    <property type="entry name" value="Thioesterase"/>
</dbReference>
<evidence type="ECO:0000256" key="1">
    <source>
        <dbReference type="ARBA" id="ARBA00007169"/>
    </source>
</evidence>
<organism evidence="5 6">
    <name type="scientific">Streptomyces tremellae</name>
    <dbReference type="NCBI Taxonomy" id="1124239"/>
    <lineage>
        <taxon>Bacteria</taxon>
        <taxon>Bacillati</taxon>
        <taxon>Actinomycetota</taxon>
        <taxon>Actinomycetes</taxon>
        <taxon>Kitasatosporales</taxon>
        <taxon>Streptomycetaceae</taxon>
        <taxon>Streptomyces</taxon>
    </lineage>
</organism>
<feature type="region of interest" description="Disordered" evidence="3">
    <location>
        <begin position="1"/>
        <end position="59"/>
    </location>
</feature>
<evidence type="ECO:0000313" key="6">
    <source>
        <dbReference type="Proteomes" id="UP001499884"/>
    </source>
</evidence>
<dbReference type="Proteomes" id="UP001499884">
    <property type="component" value="Unassembled WGS sequence"/>
</dbReference>
<accession>A0ABP7ET45</accession>
<feature type="compositionally biased region" description="Low complexity" evidence="3">
    <location>
        <begin position="43"/>
        <end position="57"/>
    </location>
</feature>
<reference evidence="6" key="1">
    <citation type="journal article" date="2019" name="Int. J. Syst. Evol. Microbiol.">
        <title>The Global Catalogue of Microorganisms (GCM) 10K type strain sequencing project: providing services to taxonomists for standard genome sequencing and annotation.</title>
        <authorList>
            <consortium name="The Broad Institute Genomics Platform"/>
            <consortium name="The Broad Institute Genome Sequencing Center for Infectious Disease"/>
            <person name="Wu L."/>
            <person name="Ma J."/>
        </authorList>
    </citation>
    <scope>NUCLEOTIDE SEQUENCE [LARGE SCALE GENOMIC DNA]</scope>
    <source>
        <strain evidence="6">JCM 30846</strain>
    </source>
</reference>
<dbReference type="SMART" id="SM00824">
    <property type="entry name" value="PKS_TE"/>
    <property type="match status" value="1"/>
</dbReference>
<feature type="compositionally biased region" description="Polar residues" evidence="3">
    <location>
        <begin position="17"/>
        <end position="34"/>
    </location>
</feature>
<keyword evidence="6" id="KW-1185">Reference proteome</keyword>
<evidence type="ECO:0000313" key="5">
    <source>
        <dbReference type="EMBL" id="GAA3723880.1"/>
    </source>
</evidence>
<dbReference type="RefSeq" id="WP_345644880.1">
    <property type="nucleotide sequence ID" value="NZ_BAABEP010000011.1"/>
</dbReference>
<evidence type="ECO:0000256" key="3">
    <source>
        <dbReference type="SAM" id="MobiDB-lite"/>
    </source>
</evidence>
<dbReference type="Pfam" id="PF00975">
    <property type="entry name" value="Thioesterase"/>
    <property type="match status" value="1"/>
</dbReference>
<dbReference type="InterPro" id="IPR012223">
    <property type="entry name" value="TEII"/>
</dbReference>
<proteinExistence type="inferred from homology"/>
<dbReference type="PANTHER" id="PTHR11487">
    <property type="entry name" value="THIOESTERASE"/>
    <property type="match status" value="1"/>
</dbReference>
<feature type="domain" description="Thioesterase TesA-like" evidence="4">
    <location>
        <begin position="78"/>
        <end position="301"/>
    </location>
</feature>
<evidence type="ECO:0000259" key="4">
    <source>
        <dbReference type="SMART" id="SM00824"/>
    </source>
</evidence>
<keyword evidence="2" id="KW-0378">Hydrolase</keyword>
<protein>
    <recommendedName>
        <fullName evidence="4">Thioesterase TesA-like domain-containing protein</fullName>
    </recommendedName>
</protein>
<dbReference type="InterPro" id="IPR029058">
    <property type="entry name" value="AB_hydrolase_fold"/>
</dbReference>
<gene>
    <name evidence="5" type="ORF">GCM10023082_22480</name>
</gene>
<sequence>MSVTGSHSTHGARGTHGKQTASDTPGTPGAQTAPGTHGAQTVPGTPGAQGTPAGPAAFSAESRWIRRAARPSAALRLICLPFAGGGASVFADLPGLLPESVEVVAVQPPGREDRSREDAPGDLGALVRACAVALRPYCTVPYALYGHCAGALLAYEVAQTMGERFGVWPRTLVAGAQPAPHLPPSGPVLHELPDAELLGVVRARGGIPDALLGTPAFLAFLLPVLRADFRLWERYEYHARPPLPVPVTTLRGRDDRLVGPRDAQAWREHTSVGASDRLVDGGHYFIKDMSLDAARTLAEALLTQ</sequence>